<name>A0A1I2QLP2_9BACL</name>
<sequence>MARIESLLTTRLFLCPRQVDGRLYFLSNLSGRLSLYAMDEGGSVPEPLLPAGIALQNPVLIGGEPYAVFPELGKILVMIDRDGDENYQPMLIPLEGGFPEPAFGDAFNGWRVHMPKSDSERNIVYLSAESRSESLHVAWRGRLEAGTLEKLGESKWNAFIAGVNADHTKAVLLDSYTLGDHVLYLWKEGEGLSLLYGKPLEERAEGEKVPPNAIHACHFTPGDRGLLFLTALHEDTYGLGYLDLRDPREVKPVEVVGAVHRGKGEMESLEHLKDDRYLVGFNIDGVSWMYEGTFDEEALRMQLRTVVVGKAPLDQGVLDSIHYDRERDRYVLSFSSATSPTQIYTVQGEKRDQVVRHTRERPLGLDEKLLSPGEDASFESFDGLRISARLYLPAEELGYEGPRPLVYYIHGGPQSQERPDFTWFSMPLIQFLTLKGFAVFVPNVRGSTGYGLNYTKQVDRDWGGRDRLDHVHAMKKLSRDPRIDTSRSGVVGRSYGGYMTLMLASRHPELWSAAVDMFGPYDLVNFMNRIPETWKPYFAIAVGDPDKDRDFLVERSPRTYIENIACPLLVIQGKNDPRVVEAESRDLVAHLKKLGKDVEYLLFENEGHDVLKLENRIRCYNAITDFFVKHLKP</sequence>
<evidence type="ECO:0000259" key="2">
    <source>
        <dbReference type="Pfam" id="PF00326"/>
    </source>
</evidence>
<dbReference type="Gene3D" id="3.40.50.1820">
    <property type="entry name" value="alpha/beta hydrolase"/>
    <property type="match status" value="1"/>
</dbReference>
<dbReference type="PRINTS" id="PR00862">
    <property type="entry name" value="PROLIGOPTASE"/>
</dbReference>
<dbReference type="InterPro" id="IPR002470">
    <property type="entry name" value="Peptidase_S9A"/>
</dbReference>
<proteinExistence type="predicted"/>
<accession>A0A1I2QLP2</accession>
<dbReference type="PROSITE" id="PS00708">
    <property type="entry name" value="PRO_ENDOPEP_SER"/>
    <property type="match status" value="1"/>
</dbReference>
<dbReference type="SUPFAM" id="SSF53474">
    <property type="entry name" value="alpha/beta-Hydrolases"/>
    <property type="match status" value="1"/>
</dbReference>
<dbReference type="STRING" id="201973.SAMN04488025_1254"/>
<protein>
    <submittedName>
        <fullName evidence="3">Dipeptidyl aminopeptidase/acylaminoacyl peptidase</fullName>
    </submittedName>
</protein>
<dbReference type="InterPro" id="IPR001375">
    <property type="entry name" value="Peptidase_S9_cat"/>
</dbReference>
<evidence type="ECO:0000313" key="4">
    <source>
        <dbReference type="Proteomes" id="UP000198661"/>
    </source>
</evidence>
<keyword evidence="4" id="KW-1185">Reference proteome</keyword>
<reference evidence="4" key="1">
    <citation type="submission" date="2016-10" db="EMBL/GenBank/DDBJ databases">
        <authorList>
            <person name="Varghese N."/>
            <person name="Submissions S."/>
        </authorList>
    </citation>
    <scope>NUCLEOTIDE SEQUENCE [LARGE SCALE GENOMIC DNA]</scope>
    <source>
        <strain evidence="4">DSM 44945</strain>
    </source>
</reference>
<dbReference type="Pfam" id="PF00326">
    <property type="entry name" value="Peptidase_S9"/>
    <property type="match status" value="1"/>
</dbReference>
<organism evidence="3 4">
    <name type="scientific">Planifilum fulgidum</name>
    <dbReference type="NCBI Taxonomy" id="201973"/>
    <lineage>
        <taxon>Bacteria</taxon>
        <taxon>Bacillati</taxon>
        <taxon>Bacillota</taxon>
        <taxon>Bacilli</taxon>
        <taxon>Bacillales</taxon>
        <taxon>Thermoactinomycetaceae</taxon>
        <taxon>Planifilum</taxon>
    </lineage>
</organism>
<dbReference type="OrthoDB" id="108903at2"/>
<keyword evidence="3" id="KW-0645">Protease</keyword>
<dbReference type="InterPro" id="IPR029058">
    <property type="entry name" value="AB_hydrolase_fold"/>
</dbReference>
<keyword evidence="3" id="KW-0031">Aminopeptidase</keyword>
<dbReference type="GO" id="GO:0006508">
    <property type="term" value="P:proteolysis"/>
    <property type="evidence" value="ECO:0007669"/>
    <property type="project" value="InterPro"/>
</dbReference>
<keyword evidence="1" id="KW-0378">Hydrolase</keyword>
<dbReference type="SUPFAM" id="SSF50993">
    <property type="entry name" value="Peptidase/esterase 'gauge' domain"/>
    <property type="match status" value="1"/>
</dbReference>
<dbReference type="GO" id="GO:0004177">
    <property type="term" value="F:aminopeptidase activity"/>
    <property type="evidence" value="ECO:0007669"/>
    <property type="project" value="UniProtKB-KW"/>
</dbReference>
<dbReference type="PANTHER" id="PTHR42776">
    <property type="entry name" value="SERINE PEPTIDASE S9 FAMILY MEMBER"/>
    <property type="match status" value="1"/>
</dbReference>
<dbReference type="RefSeq" id="WP_092039652.1">
    <property type="nucleotide sequence ID" value="NZ_FOOK01000025.1"/>
</dbReference>
<dbReference type="Proteomes" id="UP000198661">
    <property type="component" value="Unassembled WGS sequence"/>
</dbReference>
<dbReference type="EMBL" id="FOOK01000025">
    <property type="protein sequence ID" value="SFG29525.1"/>
    <property type="molecule type" value="Genomic_DNA"/>
</dbReference>
<dbReference type="PANTHER" id="PTHR42776:SF27">
    <property type="entry name" value="DIPEPTIDYL PEPTIDASE FAMILY MEMBER 6"/>
    <property type="match status" value="1"/>
</dbReference>
<dbReference type="AlphaFoldDB" id="A0A1I2QLP2"/>
<feature type="domain" description="Peptidase S9 prolyl oligopeptidase catalytic" evidence="2">
    <location>
        <begin position="427"/>
        <end position="632"/>
    </location>
</feature>
<dbReference type="InterPro" id="IPR002471">
    <property type="entry name" value="Pept_S9_AS"/>
</dbReference>
<dbReference type="GO" id="GO:0004252">
    <property type="term" value="F:serine-type endopeptidase activity"/>
    <property type="evidence" value="ECO:0007669"/>
    <property type="project" value="InterPro"/>
</dbReference>
<evidence type="ECO:0000256" key="1">
    <source>
        <dbReference type="ARBA" id="ARBA00022801"/>
    </source>
</evidence>
<gene>
    <name evidence="3" type="ORF">SAMN04488025_1254</name>
</gene>
<evidence type="ECO:0000313" key="3">
    <source>
        <dbReference type="EMBL" id="SFG29525.1"/>
    </source>
</evidence>